<evidence type="ECO:0000313" key="2">
    <source>
        <dbReference type="Proteomes" id="UP000814243"/>
    </source>
</evidence>
<gene>
    <name evidence="1" type="ORF">HF086_007666</name>
</gene>
<organism evidence="1 2">
    <name type="scientific">Spodoptera exigua</name>
    <name type="common">Beet armyworm</name>
    <name type="synonym">Noctua fulgens</name>
    <dbReference type="NCBI Taxonomy" id="7107"/>
    <lineage>
        <taxon>Eukaryota</taxon>
        <taxon>Metazoa</taxon>
        <taxon>Ecdysozoa</taxon>
        <taxon>Arthropoda</taxon>
        <taxon>Hexapoda</taxon>
        <taxon>Insecta</taxon>
        <taxon>Pterygota</taxon>
        <taxon>Neoptera</taxon>
        <taxon>Endopterygota</taxon>
        <taxon>Lepidoptera</taxon>
        <taxon>Glossata</taxon>
        <taxon>Ditrysia</taxon>
        <taxon>Noctuoidea</taxon>
        <taxon>Noctuidae</taxon>
        <taxon>Amphipyrinae</taxon>
        <taxon>Spodoptera</taxon>
    </lineage>
</organism>
<comment type="caution">
    <text evidence="1">The sequence shown here is derived from an EMBL/GenBank/DDBJ whole genome shotgun (WGS) entry which is preliminary data.</text>
</comment>
<sequence>MVLILLHILQNHLTLKKITLRFLQPGHTYLPNDSEFGDVECVLKTHLRLYTAEDFMEVMRNCRRKNKFEVTKHTKDDFFSIESIQNQITNRKCDIQKQKIFWLDTFEIELVKNEPTMLHMKSKLTDVAKSIDICKGGKGRKNQIDFETALPLLHPEGRELSTEKIKDLKDILRLIPSDA</sequence>
<name>A0A922M799_SPOEX</name>
<proteinExistence type="predicted"/>
<dbReference type="Proteomes" id="UP000814243">
    <property type="component" value="Unassembled WGS sequence"/>
</dbReference>
<accession>A0A922M799</accession>
<protein>
    <submittedName>
        <fullName evidence="1">Uncharacterized protein</fullName>
    </submittedName>
</protein>
<dbReference type="AlphaFoldDB" id="A0A922M799"/>
<dbReference type="EMBL" id="JACEFF010000764">
    <property type="protein sequence ID" value="KAH9631331.1"/>
    <property type="molecule type" value="Genomic_DNA"/>
</dbReference>
<reference evidence="1" key="1">
    <citation type="journal article" date="2021" name="G3 (Bethesda)">
        <title>Genome and transcriptome analysis of the beet armyworm Spodoptera exigua reveals targets for pest control. .</title>
        <authorList>
            <person name="Simon S."/>
            <person name="Breeschoten T."/>
            <person name="Jansen H.J."/>
            <person name="Dirks R.P."/>
            <person name="Schranz M.E."/>
            <person name="Ros V.I.D."/>
        </authorList>
    </citation>
    <scope>NUCLEOTIDE SEQUENCE</scope>
    <source>
        <strain evidence="1">TB_SE_WUR_2020</strain>
    </source>
</reference>
<evidence type="ECO:0000313" key="1">
    <source>
        <dbReference type="EMBL" id="KAH9631331.1"/>
    </source>
</evidence>